<sequence>MDGQIAPTRGRFQPDDPFPADASLYITIGDETLTAESIKVIPHKAKYDNLESFEAFKATKEQIWAFEARVFADQLALCTALAKKMNETAETELSEHGKWREGIKQLLPKLVEAANDSKGLCDLVGDTIQQPTSK</sequence>
<name>A0AAN8IK41_9EURO</name>
<comment type="caution">
    <text evidence="1">The sequence shown here is derived from an EMBL/GenBank/DDBJ whole genome shotgun (WGS) entry which is preliminary data.</text>
</comment>
<protein>
    <submittedName>
        <fullName evidence="1">Uncharacterized protein</fullName>
    </submittedName>
</protein>
<dbReference type="AlphaFoldDB" id="A0AAN8IK41"/>
<organism evidence="1 2">
    <name type="scientific">Knufia fluminis</name>
    <dbReference type="NCBI Taxonomy" id="191047"/>
    <lineage>
        <taxon>Eukaryota</taxon>
        <taxon>Fungi</taxon>
        <taxon>Dikarya</taxon>
        <taxon>Ascomycota</taxon>
        <taxon>Pezizomycotina</taxon>
        <taxon>Eurotiomycetes</taxon>
        <taxon>Chaetothyriomycetidae</taxon>
        <taxon>Chaetothyriales</taxon>
        <taxon>Trichomeriaceae</taxon>
        <taxon>Knufia</taxon>
    </lineage>
</organism>
<dbReference type="Proteomes" id="UP001316803">
    <property type="component" value="Unassembled WGS sequence"/>
</dbReference>
<dbReference type="EMBL" id="JAKLMC020000024">
    <property type="protein sequence ID" value="KAK5950797.1"/>
    <property type="molecule type" value="Genomic_DNA"/>
</dbReference>
<reference evidence="1 2" key="1">
    <citation type="submission" date="2022-12" db="EMBL/GenBank/DDBJ databases">
        <title>Genomic features and morphological characterization of a novel Knufia sp. strain isolated from spacecraft assembly facility.</title>
        <authorList>
            <person name="Teixeira M."/>
            <person name="Chander A.M."/>
            <person name="Stajich J.E."/>
            <person name="Venkateswaran K."/>
        </authorList>
    </citation>
    <scope>NUCLEOTIDE SEQUENCE [LARGE SCALE GENOMIC DNA]</scope>
    <source>
        <strain evidence="1 2">FJI-L2-BK-P2</strain>
    </source>
</reference>
<keyword evidence="2" id="KW-1185">Reference proteome</keyword>
<evidence type="ECO:0000313" key="2">
    <source>
        <dbReference type="Proteomes" id="UP001316803"/>
    </source>
</evidence>
<evidence type="ECO:0000313" key="1">
    <source>
        <dbReference type="EMBL" id="KAK5950797.1"/>
    </source>
</evidence>
<gene>
    <name evidence="1" type="ORF">OHC33_008180</name>
</gene>
<proteinExistence type="predicted"/>
<accession>A0AAN8IK41</accession>